<evidence type="ECO:0000256" key="4">
    <source>
        <dbReference type="PROSITE-ProRule" id="PRU00252"/>
    </source>
</evidence>
<evidence type="ECO:0000313" key="9">
    <source>
        <dbReference type="EMBL" id="RLM91525.1"/>
    </source>
</evidence>
<evidence type="ECO:0000256" key="2">
    <source>
        <dbReference type="ARBA" id="ARBA00022927"/>
    </source>
</evidence>
<dbReference type="Pfam" id="PF00436">
    <property type="entry name" value="SSB"/>
    <property type="match status" value="1"/>
</dbReference>
<feature type="domain" description="Mon2 C-terminal" evidence="7">
    <location>
        <begin position="816"/>
        <end position="1074"/>
    </location>
</feature>
<dbReference type="Proteomes" id="UP000275267">
    <property type="component" value="Unassembled WGS sequence"/>
</dbReference>
<dbReference type="InterPro" id="IPR012340">
    <property type="entry name" value="NA-bd_OB-fold"/>
</dbReference>
<dbReference type="Pfam" id="PF12783">
    <property type="entry name" value="Sec7-like_HUS"/>
    <property type="match status" value="1"/>
</dbReference>
<dbReference type="PANTHER" id="PTHR34199">
    <property type="entry name" value="NUMOD3 MOTIF FAMILY PROTEIN, EXPRESSED"/>
    <property type="match status" value="1"/>
</dbReference>
<feature type="domain" description="Mon2/Sec7/BIG1-like HUS" evidence="6">
    <location>
        <begin position="227"/>
        <end position="383"/>
    </location>
</feature>
<protein>
    <submittedName>
        <fullName evidence="9">Uncharacterized protein</fullName>
    </submittedName>
</protein>
<dbReference type="Pfam" id="PF16213">
    <property type="entry name" value="DCB"/>
    <property type="match status" value="1"/>
</dbReference>
<feature type="region of interest" description="Disordered" evidence="5">
    <location>
        <begin position="568"/>
        <end position="587"/>
    </location>
</feature>
<dbReference type="GO" id="GO:0015031">
    <property type="term" value="P:protein transport"/>
    <property type="evidence" value="ECO:0007669"/>
    <property type="project" value="UniProtKB-KW"/>
</dbReference>
<keyword evidence="2" id="KW-0653">Protein transport</keyword>
<evidence type="ECO:0000256" key="1">
    <source>
        <dbReference type="ARBA" id="ARBA00022448"/>
    </source>
</evidence>
<dbReference type="STRING" id="4540.A0A3L6QWU8"/>
<sequence length="1646" mass="181102">MAFMAALEADLRALSAEARRRHPAVKDAAEHAILKLRSLSGPSEIAQNEDILRMFLMACSVKSVKLSVIGLSCLQKLISHDAVASSALKEILATLKDHAEMTDEIVQLKTLQTMLILFQSHLHPESEESMSQALGICLYLLESSRSSDSVRNTAAATFRQAVALVFDNVIRAESLPSGKASSARPSSRVTSVADNVTHSFSRTLSLASNSGEPAIRENLSDVGKLGLRLLEDLTALAAGGSATWLHVHSLHRTFSLDILEFVLSTYVAIFRALLSYQQVLRHQICSLLMTSLRTNVELEGEAGEPSFRRLVLRLVSHVIRLYSSSLVTESEVFLNMLVKVTRQDLPLWHQILVLEILRGFCVEACTLRLLFQTFDMNPVNTNVVENIVRALALVVATIQVASDSSEETLAAVAGMFSSKAKGIEWSMDNDASNAAVLVASEAHTITLALEGLLGVVFTIATLTDEALDVGELESPKCESNSVECSGQLALLCMAMVNSTWLTILDSLSLILMRGNLINRSQGEAIILEILKGYQAFTQACGVLRAIEPLNSFLASLCKFTINNPNEGEKKSILQSPGSKKSETSMDQRDSIILTPKNVLETLSALDRAIHSPHASTQEVSASVSRLSRDTSGQYSDFHILSSLNSQLFESSALMNIAAVKSLLSALHQLSSQHISGSSQLSGQQIRSISFSVERMASILVNNLHRVEPIWDQIAAHHLELANCSNPQLRSMALDSLDQSICSVVGSENFQGISSAPHQFQESQMVNESETVSFEYAVLSPLVILYSSNKNVDVQMGALKILLHVLESIRVIMNEGLATIPVQCLDECILVTGAYGTQKTEINISLTAVGLLWTATDFVVKGLISKSVEQANHMNEEAQSDATVKETNIKQVSPKQVVDYNKLFFSVFSVLQKLGSDDRPEVRNSAVRTLFQTLSTHGQKLSKSMWEDCLWLYIFPMLEHVSHLASTSSRDEWQGKELGTRAGKAVHMLIHHSRNTAQKQWDETIVLVLGGIARLLRSFFPFLQQLSKFSSGWVLLLDFIKNSILHGSKEVALAAINCLQTFVGANCPKGNLESSYVKSVLDIYELVLQTSPNFKNDSTDKVKQEVLRGLGDLYVQAQSLFNDEMYLRLMAIMHLMIKATMTPTDYDSELGSIPAVQRVERSRLNGSGTKLDSAVRCGWGILFVEKLVPIIVNLFLEAPPNERFSASPEVIHGLGRCMNTRRDNPRGTLWRISAECFNRVVTDEVRQDNADCKSDVNSYRLSRARFWKEVADVYETFLVGSCGRVLSSDVPSADSITADETLEMSVLTVFGDDILKLQKDAPVELNCVNLELNAAIFSGCSCIAKASSCAAASEASKVSIPILMKRCEVILGQFLADENDLGEHLLPSVRVKETICVLQELARLIIDINTANALNIPTYLKEALGKNKSHRRAHLLSLLPTFSELVVSRLTMGTRLMKGLSLKGLLAQRSSADLCRKSRAFSSTVSISDLDEKDDMGGKGDDEFKGPRKNKEHQFRGVYRAIICGKVGRVPVQKILSNGHTVTVFTVGTGGMFDQRIVDDNLPMPAQWHRIAVHNEELGAYAVQKLVKNAAVYVEGDIETRVYNDRVNDQVKNIPEICLRRDGKIRLLQSGESDVSKSLDELREGLF</sequence>
<organism evidence="9 10">
    <name type="scientific">Panicum miliaceum</name>
    <name type="common">Proso millet</name>
    <name type="synonym">Broomcorn millet</name>
    <dbReference type="NCBI Taxonomy" id="4540"/>
    <lineage>
        <taxon>Eukaryota</taxon>
        <taxon>Viridiplantae</taxon>
        <taxon>Streptophyta</taxon>
        <taxon>Embryophyta</taxon>
        <taxon>Tracheophyta</taxon>
        <taxon>Spermatophyta</taxon>
        <taxon>Magnoliopsida</taxon>
        <taxon>Liliopsida</taxon>
        <taxon>Poales</taxon>
        <taxon>Poaceae</taxon>
        <taxon>PACMAD clade</taxon>
        <taxon>Panicoideae</taxon>
        <taxon>Panicodae</taxon>
        <taxon>Paniceae</taxon>
        <taxon>Panicinae</taxon>
        <taxon>Panicum</taxon>
        <taxon>Panicum sect. Panicum</taxon>
    </lineage>
</organism>
<dbReference type="InterPro" id="IPR032691">
    <property type="entry name" value="Mon2/Sec7/BIG1-like_HUS"/>
</dbReference>
<dbReference type="SUPFAM" id="SSF50249">
    <property type="entry name" value="Nucleic acid-binding proteins"/>
    <property type="match status" value="1"/>
</dbReference>
<dbReference type="OrthoDB" id="294853at2759"/>
<dbReference type="Pfam" id="PF16206">
    <property type="entry name" value="Mon2_C"/>
    <property type="match status" value="1"/>
</dbReference>
<reference evidence="10" key="1">
    <citation type="journal article" date="2019" name="Nat. Commun.">
        <title>The genome of broomcorn millet.</title>
        <authorList>
            <person name="Zou C."/>
            <person name="Miki D."/>
            <person name="Li D."/>
            <person name="Tang Q."/>
            <person name="Xiao L."/>
            <person name="Rajput S."/>
            <person name="Deng P."/>
            <person name="Jia W."/>
            <person name="Huang R."/>
            <person name="Zhang M."/>
            <person name="Sun Y."/>
            <person name="Hu J."/>
            <person name="Fu X."/>
            <person name="Schnable P.S."/>
            <person name="Li F."/>
            <person name="Zhang H."/>
            <person name="Feng B."/>
            <person name="Zhu X."/>
            <person name="Liu R."/>
            <person name="Schnable J.C."/>
            <person name="Zhu J.-K."/>
            <person name="Zhang H."/>
        </authorList>
    </citation>
    <scope>NUCLEOTIDE SEQUENCE [LARGE SCALE GENOMIC DNA]</scope>
</reference>
<gene>
    <name evidence="9" type="ORF">C2845_PM08G27010</name>
</gene>
<evidence type="ECO:0000259" key="8">
    <source>
        <dbReference type="Pfam" id="PF16213"/>
    </source>
</evidence>
<dbReference type="SUPFAM" id="SSF48371">
    <property type="entry name" value="ARM repeat"/>
    <property type="match status" value="2"/>
</dbReference>
<keyword evidence="1" id="KW-0813">Transport</keyword>
<dbReference type="PROSITE" id="PS50935">
    <property type="entry name" value="SSB"/>
    <property type="match status" value="1"/>
</dbReference>
<dbReference type="GO" id="GO:0003697">
    <property type="term" value="F:single-stranded DNA binding"/>
    <property type="evidence" value="ECO:0007669"/>
    <property type="project" value="InterPro"/>
</dbReference>
<dbReference type="InterPro" id="IPR000424">
    <property type="entry name" value="Primosome_PriB/ssb"/>
</dbReference>
<dbReference type="InterPro" id="IPR032629">
    <property type="entry name" value="DCB_dom"/>
</dbReference>
<dbReference type="EMBL" id="PQIB02000010">
    <property type="protein sequence ID" value="RLM91525.1"/>
    <property type="molecule type" value="Genomic_DNA"/>
</dbReference>
<evidence type="ECO:0000313" key="10">
    <source>
        <dbReference type="Proteomes" id="UP000275267"/>
    </source>
</evidence>
<name>A0A3L6QWU8_PANMI</name>
<dbReference type="InterPro" id="IPR016024">
    <property type="entry name" value="ARM-type_fold"/>
</dbReference>
<keyword evidence="3 4" id="KW-0238">DNA-binding</keyword>
<dbReference type="PANTHER" id="PTHR34199:SF4">
    <property type="entry name" value="ARM REPEAT SUPERFAMILY PROTEIN"/>
    <property type="match status" value="1"/>
</dbReference>
<accession>A0A3L6QWU8</accession>
<comment type="caution">
    <text evidence="9">The sequence shown here is derived from an EMBL/GenBank/DDBJ whole genome shotgun (WGS) entry which is preliminary data.</text>
</comment>
<evidence type="ECO:0000259" key="6">
    <source>
        <dbReference type="Pfam" id="PF12783"/>
    </source>
</evidence>
<evidence type="ECO:0000256" key="5">
    <source>
        <dbReference type="SAM" id="MobiDB-lite"/>
    </source>
</evidence>
<proteinExistence type="predicted"/>
<dbReference type="Gene3D" id="2.40.50.140">
    <property type="entry name" value="Nucleic acid-binding proteins"/>
    <property type="match status" value="1"/>
</dbReference>
<evidence type="ECO:0000256" key="3">
    <source>
        <dbReference type="ARBA" id="ARBA00023125"/>
    </source>
</evidence>
<feature type="domain" description="Mon2/Sec7/BIG1-like dimerisation and cyclophilin-binding" evidence="8">
    <location>
        <begin position="3"/>
        <end position="170"/>
    </location>
</feature>
<keyword evidence="10" id="KW-1185">Reference proteome</keyword>
<evidence type="ECO:0000259" key="7">
    <source>
        <dbReference type="Pfam" id="PF16206"/>
    </source>
</evidence>
<dbReference type="InterPro" id="IPR032817">
    <property type="entry name" value="Mon2_C"/>
</dbReference>